<feature type="domain" description="Tyrosine-protein phosphatase" evidence="10">
    <location>
        <begin position="332"/>
        <end position="473"/>
    </location>
</feature>
<dbReference type="Pfam" id="PF23040">
    <property type="entry name" value="PH_SSH1-like_1st"/>
    <property type="match status" value="1"/>
</dbReference>
<dbReference type="CDD" id="cd11652">
    <property type="entry name" value="SSH-N"/>
    <property type="match status" value="1"/>
</dbReference>
<dbReference type="InterPro" id="IPR029021">
    <property type="entry name" value="Prot-tyrosine_phosphatase-like"/>
</dbReference>
<evidence type="ECO:0000256" key="1">
    <source>
        <dbReference type="ARBA" id="ARBA00004245"/>
    </source>
</evidence>
<dbReference type="PROSITE" id="PS50056">
    <property type="entry name" value="TYR_PHOSPHATASE_2"/>
    <property type="match status" value="1"/>
</dbReference>
<feature type="region of interest" description="Disordered" evidence="9">
    <location>
        <begin position="253"/>
        <end position="275"/>
    </location>
</feature>
<feature type="compositionally biased region" description="Basic and acidic residues" evidence="9">
    <location>
        <begin position="478"/>
        <end position="487"/>
    </location>
</feature>
<dbReference type="SMART" id="SM00195">
    <property type="entry name" value="DSPc"/>
    <property type="match status" value="1"/>
</dbReference>
<evidence type="ECO:0000256" key="5">
    <source>
        <dbReference type="ARBA" id="ARBA00022801"/>
    </source>
</evidence>
<comment type="subcellular location">
    <subcellularLocation>
        <location evidence="1">Cytoplasm</location>
        <location evidence="1">Cytoskeleton</location>
    </subcellularLocation>
</comment>
<dbReference type="CDD" id="cd14513">
    <property type="entry name" value="DSP_slingshot"/>
    <property type="match status" value="1"/>
</dbReference>
<dbReference type="PROSITE" id="PS00383">
    <property type="entry name" value="TYR_PHOSPHATASE_1"/>
    <property type="match status" value="1"/>
</dbReference>
<keyword evidence="4" id="KW-0963">Cytoplasm</keyword>
<protein>
    <recommendedName>
        <fullName evidence="3">protein-serine/threonine phosphatase</fullName>
        <ecNumber evidence="3">3.1.3.16</ecNumber>
    </recommendedName>
</protein>
<dbReference type="Proteomes" id="UP001458880">
    <property type="component" value="Unassembled WGS sequence"/>
</dbReference>
<evidence type="ECO:0000259" key="10">
    <source>
        <dbReference type="PROSITE" id="PS50054"/>
    </source>
</evidence>
<dbReference type="Pfam" id="PF08766">
    <property type="entry name" value="DEK_C"/>
    <property type="match status" value="1"/>
</dbReference>
<keyword evidence="6" id="KW-0904">Protein phosphatase</keyword>
<dbReference type="GO" id="GO:0003779">
    <property type="term" value="F:actin binding"/>
    <property type="evidence" value="ECO:0007669"/>
    <property type="project" value="InterPro"/>
</dbReference>
<dbReference type="Gene3D" id="3.90.190.10">
    <property type="entry name" value="Protein tyrosine phosphatase superfamily"/>
    <property type="match status" value="1"/>
</dbReference>
<dbReference type="InterPro" id="IPR043588">
    <property type="entry name" value="SSH-N"/>
</dbReference>
<feature type="region of interest" description="Disordered" evidence="9">
    <location>
        <begin position="823"/>
        <end position="842"/>
    </location>
</feature>
<reference evidence="13 14" key="1">
    <citation type="journal article" date="2024" name="BMC Genomics">
        <title>De novo assembly and annotation of Popillia japonica's genome with initial clues to its potential as an invasive pest.</title>
        <authorList>
            <person name="Cucini C."/>
            <person name="Boschi S."/>
            <person name="Funari R."/>
            <person name="Cardaioli E."/>
            <person name="Iannotti N."/>
            <person name="Marturano G."/>
            <person name="Paoli F."/>
            <person name="Bruttini M."/>
            <person name="Carapelli A."/>
            <person name="Frati F."/>
            <person name="Nardi F."/>
        </authorList>
    </citation>
    <scope>NUCLEOTIDE SEQUENCE [LARGE SCALE GENOMIC DNA]</scope>
    <source>
        <strain evidence="13">DMR45628</strain>
    </source>
</reference>
<dbReference type="PROSITE" id="PS51998">
    <property type="entry name" value="DEK_C"/>
    <property type="match status" value="1"/>
</dbReference>
<dbReference type="SUPFAM" id="SSF109715">
    <property type="entry name" value="DEK C-terminal domain"/>
    <property type="match status" value="1"/>
</dbReference>
<sequence length="1281" mass="143846">MKHYKPHKSKYEFEEFNNLCTTFAYAKDIPRILGGCHNKWCRRYKETITLPSSILDSFLINSEFAVNVDSLSECYFAGKGTALVLPAEAQKSSRRTGANGSNIQKHLQSMFYLLRPEETLKMAVKLESVHPSRTRYLVVVSRMGARAEESCLLGIDCNEKTTVGLVLRVLADTAITLDGDGGFSVSICGRNHIFKPVSVQAMWSALQTLHKVSSKAREENYYQGGLSHTWVNYYENRIESERSCLNEWHAMDNLESRRPPSPDSVRTKPTKREETERVIRSTLKEIMMSVDLDEVTSKYIRSRLEEDLDMDLGEYKSFIDQEMLTILGQMDSPTEIFDHVYLGSEWNASNYEELQRNGVGHILNVTREIDNFFPGNFDYLNVRVYDDEKTDLLKHWDDTFKYISKARQQGSKVLVHCKMGISRSASVVIAYAMKAYNWEFKRALQHVKEKRSCIKPNTSFLAQLETYQGMLVAMKNKEKLQRSKSETNLKSPGSGKEEKVLAGSKPTPLIQSIAYIDRSGHDLRQLRSCSRPKSWSPDLAIASKLLPKLKHPQVSRSMECLHQKSSPTKEKLKPLKIDLRKTLAKDILARNVLLPCDNGESYSVSPNQIMHLPGNHRDSAEPVPPASVKDIVNELELQNEKKGEKKKLVLNLLPQFNGSAVEETDTEIISEEIVVEVQTKSSPPMLRAVVIKKEIWDPGEIKDKPQEQEQPNHISIASSISSKSVNIINNACDVQLDSVSDGQTVWTSSAVLKTESSYLPSEQINKELKNDDKDTVPDVNLRSKSAPKKEDDPFSNQLDRVFDREERRHHRVSAAPAIPAYIDSEEIARESPSRQNSWSSYDSAVGLGYQGERRDTPSRHSSWGSGDTRTLPSRNSSWGSYDMRPGTSVYYVNEKGEKTLHPSCNDLLDSSMSGIFQYDKDDIPWYPGTVKRTKQKLEDNASKKIADSDAISDSDKVTDSDDGNLNLTVEACNVVLINKHALAAQIELSAVANTTTNSSAISAEIDIVKHKTPLANTSRLSVSAPETSSMELVTQECSLSRSASNVSNIGRISGDDSNSNIIDTVQCSSVKQHKNFLENLHRKSFLPDEPVREDQNTTNTSGIVRYLKEEFEAKTNLSGAESEEIKQHKINRSAFLNLDRDAKTNDISSSISDPGEDLNLKKLIGKFEVRDQSQVVMRPKQNNAAKTFPKSTRHSCFEVSMEKNHQAPVISTFNKNGGPILERAAIDNEYKRPPISPTSGVVVATVIATAAVKKQQQFGKSHPLARLKIRPRHNSPVFNTM</sequence>
<feature type="region of interest" description="Disordered" evidence="9">
    <location>
        <begin position="848"/>
        <end position="879"/>
    </location>
</feature>
<evidence type="ECO:0000256" key="2">
    <source>
        <dbReference type="ARBA" id="ARBA00009580"/>
    </source>
</evidence>
<name>A0AAW1L5I1_POPJA</name>
<evidence type="ECO:0000256" key="3">
    <source>
        <dbReference type="ARBA" id="ARBA00013081"/>
    </source>
</evidence>
<proteinExistence type="inferred from homology"/>
<evidence type="ECO:0000259" key="12">
    <source>
        <dbReference type="PROSITE" id="PS51998"/>
    </source>
</evidence>
<dbReference type="InterPro" id="IPR000340">
    <property type="entry name" value="Dual-sp_phosphatase_cat-dom"/>
</dbReference>
<accession>A0AAW1L5I1</accession>
<dbReference type="InterPro" id="IPR020422">
    <property type="entry name" value="TYR_PHOSPHATASE_DUAL_dom"/>
</dbReference>
<evidence type="ECO:0000313" key="13">
    <source>
        <dbReference type="EMBL" id="KAK9728960.1"/>
    </source>
</evidence>
<evidence type="ECO:0000256" key="4">
    <source>
        <dbReference type="ARBA" id="ARBA00022490"/>
    </source>
</evidence>
<dbReference type="Gene3D" id="1.10.10.60">
    <property type="entry name" value="Homeodomain-like"/>
    <property type="match status" value="1"/>
</dbReference>
<feature type="region of interest" description="Disordered" evidence="9">
    <location>
        <begin position="478"/>
        <end position="502"/>
    </location>
</feature>
<evidence type="ECO:0000256" key="6">
    <source>
        <dbReference type="ARBA" id="ARBA00022912"/>
    </source>
</evidence>
<dbReference type="InterPro" id="IPR043587">
    <property type="entry name" value="Phosphatase_SSH-like"/>
</dbReference>
<dbReference type="FunFam" id="3.90.190.10:FF:000004">
    <property type="entry name" value="Protein phosphatase Slingshot homolog 2"/>
    <property type="match status" value="1"/>
</dbReference>
<dbReference type="InterPro" id="IPR000387">
    <property type="entry name" value="Tyr_Pase_dom"/>
</dbReference>
<feature type="region of interest" description="Disordered" evidence="9">
    <location>
        <begin position="939"/>
        <end position="962"/>
    </location>
</feature>
<feature type="region of interest" description="Disordered" evidence="9">
    <location>
        <begin position="769"/>
        <end position="796"/>
    </location>
</feature>
<dbReference type="PROSITE" id="PS50054">
    <property type="entry name" value="TYR_PHOSPHATASE_DUAL"/>
    <property type="match status" value="1"/>
</dbReference>
<dbReference type="InterPro" id="IPR016130">
    <property type="entry name" value="Tyr_Pase_AS"/>
</dbReference>
<feature type="compositionally biased region" description="Polar residues" evidence="9">
    <location>
        <begin position="859"/>
        <end position="879"/>
    </location>
</feature>
<comment type="catalytic activity">
    <reaction evidence="8">
        <text>O-phospho-L-threonyl-[protein] + H2O = L-threonyl-[protein] + phosphate</text>
        <dbReference type="Rhea" id="RHEA:47004"/>
        <dbReference type="Rhea" id="RHEA-COMP:11060"/>
        <dbReference type="Rhea" id="RHEA-COMP:11605"/>
        <dbReference type="ChEBI" id="CHEBI:15377"/>
        <dbReference type="ChEBI" id="CHEBI:30013"/>
        <dbReference type="ChEBI" id="CHEBI:43474"/>
        <dbReference type="ChEBI" id="CHEBI:61977"/>
        <dbReference type="EC" id="3.1.3.16"/>
    </reaction>
</comment>
<dbReference type="PANTHER" id="PTHR45864:SF2">
    <property type="entry name" value="PROTEIN PHOSPHATASE SLINGSHOT"/>
    <property type="match status" value="1"/>
</dbReference>
<evidence type="ECO:0000256" key="9">
    <source>
        <dbReference type="SAM" id="MobiDB-lite"/>
    </source>
</evidence>
<evidence type="ECO:0000313" key="14">
    <source>
        <dbReference type="Proteomes" id="UP001458880"/>
    </source>
</evidence>
<dbReference type="GO" id="GO:0005856">
    <property type="term" value="C:cytoskeleton"/>
    <property type="evidence" value="ECO:0007669"/>
    <property type="project" value="UniProtKB-SubCell"/>
</dbReference>
<dbReference type="GO" id="GO:0030837">
    <property type="term" value="P:negative regulation of actin filament polymerization"/>
    <property type="evidence" value="ECO:0007669"/>
    <property type="project" value="InterPro"/>
</dbReference>
<dbReference type="GO" id="GO:0004722">
    <property type="term" value="F:protein serine/threonine phosphatase activity"/>
    <property type="evidence" value="ECO:0007669"/>
    <property type="project" value="UniProtKB-EC"/>
</dbReference>
<dbReference type="Pfam" id="PF00782">
    <property type="entry name" value="DSPc"/>
    <property type="match status" value="1"/>
</dbReference>
<keyword evidence="5" id="KW-0378">Hydrolase</keyword>
<feature type="compositionally biased region" description="Polar residues" evidence="9">
    <location>
        <begin position="833"/>
        <end position="842"/>
    </location>
</feature>
<dbReference type="EMBL" id="JASPKY010000165">
    <property type="protein sequence ID" value="KAK9728960.1"/>
    <property type="molecule type" value="Genomic_DNA"/>
</dbReference>
<evidence type="ECO:0000256" key="7">
    <source>
        <dbReference type="ARBA" id="ARBA00023212"/>
    </source>
</evidence>
<feature type="compositionally biased region" description="Basic and acidic residues" evidence="9">
    <location>
        <begin position="939"/>
        <end position="959"/>
    </location>
</feature>
<keyword evidence="7" id="KW-0206">Cytoskeleton</keyword>
<dbReference type="EC" id="3.1.3.16" evidence="3"/>
<gene>
    <name evidence="13" type="ORF">QE152_g16938</name>
</gene>
<evidence type="ECO:0000259" key="11">
    <source>
        <dbReference type="PROSITE" id="PS50056"/>
    </source>
</evidence>
<dbReference type="SUPFAM" id="SSF52799">
    <property type="entry name" value="(Phosphotyrosine protein) phosphatases II"/>
    <property type="match status" value="1"/>
</dbReference>
<evidence type="ECO:0000256" key="8">
    <source>
        <dbReference type="ARBA" id="ARBA00048336"/>
    </source>
</evidence>
<dbReference type="InterPro" id="IPR014876">
    <property type="entry name" value="DEK_C"/>
</dbReference>
<feature type="domain" description="DEK-C" evidence="12">
    <location>
        <begin position="273"/>
        <end position="328"/>
    </location>
</feature>
<organism evidence="13 14">
    <name type="scientific">Popillia japonica</name>
    <name type="common">Japanese beetle</name>
    <dbReference type="NCBI Taxonomy" id="7064"/>
    <lineage>
        <taxon>Eukaryota</taxon>
        <taxon>Metazoa</taxon>
        <taxon>Ecdysozoa</taxon>
        <taxon>Arthropoda</taxon>
        <taxon>Hexapoda</taxon>
        <taxon>Insecta</taxon>
        <taxon>Pterygota</taxon>
        <taxon>Neoptera</taxon>
        <taxon>Endopterygota</taxon>
        <taxon>Coleoptera</taxon>
        <taxon>Polyphaga</taxon>
        <taxon>Scarabaeiformia</taxon>
        <taxon>Scarabaeidae</taxon>
        <taxon>Rutelinae</taxon>
        <taxon>Popillia</taxon>
    </lineage>
</organism>
<keyword evidence="14" id="KW-1185">Reference proteome</keyword>
<feature type="domain" description="Tyrosine specific protein phosphatases" evidence="11">
    <location>
        <begin position="394"/>
        <end position="451"/>
    </location>
</feature>
<dbReference type="PANTHER" id="PTHR45864">
    <property type="entry name" value="SLINGSHOT PROTEIN PHOSPHATASE HOMOLOG"/>
    <property type="match status" value="1"/>
</dbReference>
<comment type="similarity">
    <text evidence="2">Belongs to the protein-tyrosine phosphatase family.</text>
</comment>
<comment type="caution">
    <text evidence="13">The sequence shown here is derived from an EMBL/GenBank/DDBJ whole genome shotgun (WGS) entry which is preliminary data.</text>
</comment>